<evidence type="ECO:0000259" key="8">
    <source>
        <dbReference type="PROSITE" id="PS51805"/>
    </source>
</evidence>
<feature type="region of interest" description="Disordered" evidence="6">
    <location>
        <begin position="734"/>
        <end position="756"/>
    </location>
</feature>
<keyword evidence="1" id="KW-0479">Metal-binding</keyword>
<feature type="compositionally biased region" description="Low complexity" evidence="6">
    <location>
        <begin position="788"/>
        <end position="801"/>
    </location>
</feature>
<feature type="domain" description="PHD-type" evidence="7">
    <location>
        <begin position="672"/>
        <end position="726"/>
    </location>
</feature>
<feature type="compositionally biased region" description="Acidic residues" evidence="6">
    <location>
        <begin position="53"/>
        <end position="74"/>
    </location>
</feature>
<dbReference type="GO" id="GO:0008270">
    <property type="term" value="F:zinc ion binding"/>
    <property type="evidence" value="ECO:0007669"/>
    <property type="project" value="UniProtKB-KW"/>
</dbReference>
<dbReference type="PROSITE" id="PS51805">
    <property type="entry name" value="EPHD"/>
    <property type="match status" value="1"/>
</dbReference>
<dbReference type="AlphaFoldDB" id="A0A914DMJ3"/>
<protein>
    <submittedName>
        <fullName evidence="10">PHD finger protein 14</fullName>
    </submittedName>
</protein>
<dbReference type="InterPro" id="IPR011011">
    <property type="entry name" value="Znf_FYVE_PHD"/>
</dbReference>
<evidence type="ECO:0000259" key="7">
    <source>
        <dbReference type="PROSITE" id="PS50016"/>
    </source>
</evidence>
<sequence length="834" mass="94435">MTDLERKNFLHFLATRPPGKRQVKPNFEYLNALAGGEDESDEEFHGPEGSVGSDEEDNSDSDESGSDEEEDDESGQPSTSGKEEEDVVIIPPDEEADFKAGILKPGSSIQAAQLLCSICLNLRESMKNDPVIQCDKCGVAVHEICYMVEDFNEVESQDSSATTEPWFCEPCLFGLVEPPFCELCPNRYGAFKRADVGGQWVHLACALYTPGITFGDVDRYSAVSWQEIDHRNFGRKACVACTNRIEARTGITTQCEAAMCKNYYHITCAQKLGLLINAENNEQNYHDLPPLYLLCKKHSNSDYTRTKREAYARLVQQEENRFVTMKRHLLDGRELRKKERQKENYIKRMQSFEGSTIIWPDHDEKEKRGRLIQTSARFLESFAEKAELAGVEKNDFEKAFAWIPTEQLPIMPPAFTDEFFRFYNHRETNVIPEEETRLSDAKKKRDVVLKEQRQLEQAIKESNEKSPGKRQHADVNKVRLSKFYNVLINLGVKKVKKPKTPSPIRSPQPSTSTSYTATKVLQKPSFVPKTKPNILRRVPPSKIGNMNVKITEAPLLDTSFSPKSIPKLDLNGPSLGQTAQLNGVYSPLLENSKEPLKTKNRPKIYESLGKLPSGNKNSSKTRRGSKLISSSDSAMKPPVLDHYPRTSTSSRAESRMSRNDSVADKVVAEEIINECFKCKKNTDQHLLIYCNTCKHHCHLGCLDPPLKKMPKLDKNAMWECADCAFPSEDEAEIEEVVKEDPDSTIASRRPKRDRSNALLEKRKLEEAETNRAFRSVMSQNRHKRPRISSTLNSSTLSKTSSAIHSPTPKKSRVEMEKSENTVEDLNSSQHSQEL</sequence>
<dbReference type="PROSITE" id="PS01359">
    <property type="entry name" value="ZF_PHD_1"/>
    <property type="match status" value="1"/>
</dbReference>
<feature type="compositionally biased region" description="Polar residues" evidence="6">
    <location>
        <begin position="823"/>
        <end position="834"/>
    </location>
</feature>
<dbReference type="SMART" id="SM00249">
    <property type="entry name" value="PHD"/>
    <property type="match status" value="3"/>
</dbReference>
<dbReference type="InterPro" id="IPR050701">
    <property type="entry name" value="Histone_Mod_Regulator"/>
</dbReference>
<proteinExistence type="predicted"/>
<dbReference type="Pfam" id="PF13832">
    <property type="entry name" value="zf-HC5HC2H_2"/>
    <property type="match status" value="1"/>
</dbReference>
<dbReference type="Gene3D" id="2.30.30.1150">
    <property type="match status" value="1"/>
</dbReference>
<evidence type="ECO:0000256" key="4">
    <source>
        <dbReference type="PROSITE-ProRule" id="PRU00146"/>
    </source>
</evidence>
<feature type="region of interest" description="Disordered" evidence="6">
    <location>
        <begin position="775"/>
        <end position="834"/>
    </location>
</feature>
<accession>A0A914DMJ3</accession>
<dbReference type="InterPro" id="IPR019786">
    <property type="entry name" value="Zinc_finger_PHD-type_CS"/>
</dbReference>
<feature type="compositionally biased region" description="Polar residues" evidence="6">
    <location>
        <begin position="507"/>
        <end position="516"/>
    </location>
</feature>
<feature type="region of interest" description="Disordered" evidence="6">
    <location>
        <begin position="497"/>
        <end position="516"/>
    </location>
</feature>
<organism evidence="9 10">
    <name type="scientific">Acrobeloides nanus</name>
    <dbReference type="NCBI Taxonomy" id="290746"/>
    <lineage>
        <taxon>Eukaryota</taxon>
        <taxon>Metazoa</taxon>
        <taxon>Ecdysozoa</taxon>
        <taxon>Nematoda</taxon>
        <taxon>Chromadorea</taxon>
        <taxon>Rhabditida</taxon>
        <taxon>Tylenchina</taxon>
        <taxon>Cephalobomorpha</taxon>
        <taxon>Cephaloboidea</taxon>
        <taxon>Cephalobidae</taxon>
        <taxon>Acrobeloides</taxon>
    </lineage>
</organism>
<dbReference type="Pfam" id="PF00628">
    <property type="entry name" value="PHD"/>
    <property type="match status" value="2"/>
</dbReference>
<dbReference type="WBParaSite" id="ACRNAN_scaffold316.g23165.t1">
    <property type="protein sequence ID" value="ACRNAN_scaffold316.g23165.t1"/>
    <property type="gene ID" value="ACRNAN_scaffold316.g23165"/>
</dbReference>
<evidence type="ECO:0000313" key="10">
    <source>
        <dbReference type="WBParaSite" id="ACRNAN_scaffold316.g23165.t1"/>
    </source>
</evidence>
<feature type="region of interest" description="Disordered" evidence="6">
    <location>
        <begin position="14"/>
        <end position="88"/>
    </location>
</feature>
<feature type="region of interest" description="Disordered" evidence="6">
    <location>
        <begin position="592"/>
        <end position="661"/>
    </location>
</feature>
<feature type="coiled-coil region" evidence="5">
    <location>
        <begin position="438"/>
        <end position="465"/>
    </location>
</feature>
<feature type="compositionally biased region" description="Basic and acidic residues" evidence="6">
    <location>
        <begin position="811"/>
        <end position="820"/>
    </location>
</feature>
<dbReference type="Proteomes" id="UP000887540">
    <property type="component" value="Unplaced"/>
</dbReference>
<keyword evidence="5" id="KW-0175">Coiled coil</keyword>
<feature type="compositionally biased region" description="Basic and acidic residues" evidence="6">
    <location>
        <begin position="652"/>
        <end position="661"/>
    </location>
</feature>
<keyword evidence="2 4" id="KW-0863">Zinc-finger</keyword>
<evidence type="ECO:0000313" key="9">
    <source>
        <dbReference type="Proteomes" id="UP000887540"/>
    </source>
</evidence>
<dbReference type="GO" id="GO:0006357">
    <property type="term" value="P:regulation of transcription by RNA polymerase II"/>
    <property type="evidence" value="ECO:0007669"/>
    <property type="project" value="TreeGrafter"/>
</dbReference>
<name>A0A914DMJ3_9BILA</name>
<dbReference type="PANTHER" id="PTHR13793:SF158">
    <property type="entry name" value="PHD-TYPE DOMAIN-CONTAINING PROTEIN"/>
    <property type="match status" value="1"/>
</dbReference>
<evidence type="ECO:0000256" key="6">
    <source>
        <dbReference type="SAM" id="MobiDB-lite"/>
    </source>
</evidence>
<dbReference type="PANTHER" id="PTHR13793">
    <property type="entry name" value="PHD FINGER PROTEINS"/>
    <property type="match status" value="1"/>
</dbReference>
<dbReference type="Gene3D" id="3.30.40.10">
    <property type="entry name" value="Zinc/RING finger domain, C3HC4 (zinc finger)"/>
    <property type="match status" value="2"/>
</dbReference>
<dbReference type="PROSITE" id="PS50016">
    <property type="entry name" value="ZF_PHD_2"/>
    <property type="match status" value="2"/>
</dbReference>
<evidence type="ECO:0000256" key="1">
    <source>
        <dbReference type="ARBA" id="ARBA00022723"/>
    </source>
</evidence>
<dbReference type="SUPFAM" id="SSF57903">
    <property type="entry name" value="FYVE/PHD zinc finger"/>
    <property type="match status" value="2"/>
</dbReference>
<dbReference type="CDD" id="cd15561">
    <property type="entry name" value="PHD1_PHF14"/>
    <property type="match status" value="1"/>
</dbReference>
<keyword evidence="3" id="KW-0862">Zinc</keyword>
<evidence type="ECO:0000256" key="3">
    <source>
        <dbReference type="ARBA" id="ARBA00022833"/>
    </source>
</evidence>
<evidence type="ECO:0000256" key="5">
    <source>
        <dbReference type="SAM" id="Coils"/>
    </source>
</evidence>
<dbReference type="InterPro" id="IPR001965">
    <property type="entry name" value="Znf_PHD"/>
</dbReference>
<keyword evidence="9" id="KW-1185">Reference proteome</keyword>
<dbReference type="InterPro" id="IPR013083">
    <property type="entry name" value="Znf_RING/FYVE/PHD"/>
</dbReference>
<dbReference type="InterPro" id="IPR034732">
    <property type="entry name" value="EPHD"/>
</dbReference>
<feature type="domain" description="PHD-type" evidence="8">
    <location>
        <begin position="178"/>
        <end position="299"/>
    </location>
</feature>
<dbReference type="InterPro" id="IPR019787">
    <property type="entry name" value="Znf_PHD-finger"/>
</dbReference>
<evidence type="ECO:0000256" key="2">
    <source>
        <dbReference type="ARBA" id="ARBA00022771"/>
    </source>
</evidence>
<reference evidence="10" key="1">
    <citation type="submission" date="2022-11" db="UniProtKB">
        <authorList>
            <consortium name="WormBaseParasite"/>
        </authorList>
    </citation>
    <scope>IDENTIFICATION</scope>
</reference>
<feature type="domain" description="PHD-type" evidence="7">
    <location>
        <begin position="113"/>
        <end position="174"/>
    </location>
</feature>